<dbReference type="InterPro" id="IPR029044">
    <property type="entry name" value="Nucleotide-diphossugar_trans"/>
</dbReference>
<dbReference type="Proteomes" id="UP000186705">
    <property type="component" value="Unassembled WGS sequence"/>
</dbReference>
<protein>
    <recommendedName>
        <fullName evidence="1">Glycosyltransferase 2-like domain-containing protein</fullName>
    </recommendedName>
</protein>
<dbReference type="PANTHER" id="PTHR43685:SF2">
    <property type="entry name" value="GLYCOSYLTRANSFERASE 2-LIKE DOMAIN-CONTAINING PROTEIN"/>
    <property type="match status" value="1"/>
</dbReference>
<dbReference type="PANTHER" id="PTHR43685">
    <property type="entry name" value="GLYCOSYLTRANSFERASE"/>
    <property type="match status" value="1"/>
</dbReference>
<dbReference type="InterPro" id="IPR050834">
    <property type="entry name" value="Glycosyltransf_2"/>
</dbReference>
<evidence type="ECO:0000313" key="2">
    <source>
        <dbReference type="EMBL" id="OLU46816.1"/>
    </source>
</evidence>
<dbReference type="AlphaFoldDB" id="A0A1U7NNB4"/>
<dbReference type="InterPro" id="IPR001173">
    <property type="entry name" value="Glyco_trans_2-like"/>
</dbReference>
<dbReference type="STRING" id="1862672.BO225_04935"/>
<dbReference type="Gene3D" id="3.90.550.10">
    <property type="entry name" value="Spore Coat Polysaccharide Biosynthesis Protein SpsA, Chain A"/>
    <property type="match status" value="1"/>
</dbReference>
<accession>A0A1U7NNB4</accession>
<name>A0A1U7NNB4_9FIRM</name>
<dbReference type="EMBL" id="MPKA01000059">
    <property type="protein sequence ID" value="OLU46816.1"/>
    <property type="molecule type" value="Genomic_DNA"/>
</dbReference>
<dbReference type="SUPFAM" id="SSF53448">
    <property type="entry name" value="Nucleotide-diphospho-sugar transferases"/>
    <property type="match status" value="1"/>
</dbReference>
<reference evidence="2 3" key="1">
    <citation type="submission" date="2016-11" db="EMBL/GenBank/DDBJ databases">
        <title>Description of two novel members of the family Erysipelotrichaceae: Ileibacterium lipovorans gen. nov., sp. nov. and Dubosiella newyorkensis, gen. nov., sp. nov.</title>
        <authorList>
            <person name="Cox L.M."/>
            <person name="Sohn J."/>
            <person name="Tyrrell K.L."/>
            <person name="Citron D.M."/>
            <person name="Lawson P.A."/>
            <person name="Patel N.B."/>
            <person name="Iizumi T."/>
            <person name="Perez-Perez G.I."/>
            <person name="Goldstein E.J."/>
            <person name="Blaser M.J."/>
        </authorList>
    </citation>
    <scope>NUCLEOTIDE SEQUENCE [LARGE SCALE GENOMIC DNA]</scope>
    <source>
        <strain evidence="2 3">NYU-BL-A4</strain>
    </source>
</reference>
<comment type="caution">
    <text evidence="2">The sequence shown here is derived from an EMBL/GenBank/DDBJ whole genome shotgun (WGS) entry which is preliminary data.</text>
</comment>
<evidence type="ECO:0000313" key="3">
    <source>
        <dbReference type="Proteomes" id="UP000186705"/>
    </source>
</evidence>
<dbReference type="Pfam" id="PF00535">
    <property type="entry name" value="Glycos_transf_2"/>
    <property type="match status" value="1"/>
</dbReference>
<evidence type="ECO:0000259" key="1">
    <source>
        <dbReference type="Pfam" id="PF00535"/>
    </source>
</evidence>
<proteinExistence type="predicted"/>
<gene>
    <name evidence="2" type="ORF">BO225_04935</name>
</gene>
<feature type="domain" description="Glycosyltransferase 2-like" evidence="1">
    <location>
        <begin position="3"/>
        <end position="118"/>
    </location>
</feature>
<keyword evidence="3" id="KW-1185">Reference proteome</keyword>
<dbReference type="CDD" id="cd04196">
    <property type="entry name" value="GT_2_like_d"/>
    <property type="match status" value="1"/>
</dbReference>
<organism evidence="2 3">
    <name type="scientific">Dubosiella newyorkensis</name>
    <dbReference type="NCBI Taxonomy" id="1862672"/>
    <lineage>
        <taxon>Bacteria</taxon>
        <taxon>Bacillati</taxon>
        <taxon>Bacillota</taxon>
        <taxon>Erysipelotrichia</taxon>
        <taxon>Erysipelotrichales</taxon>
        <taxon>Erysipelotrichaceae</taxon>
        <taxon>Dubosiella</taxon>
    </lineage>
</organism>
<dbReference type="OrthoDB" id="9802649at2"/>
<sequence length="329" mass="38822">MISVAMATYNGENYISEQIDSIINQTRKVDEIIIVDDHSTDQTVPILLHLQKDHPEWNIKIHVNTKNVGYKTNFKNTIELTSGDFIFLCDQDDIWHKDKVEKMMNILDSNSRILALTSSFDLIDGNGDPLMIEEKEGRSNHNLLLKKVEADSITEITFEEFVYHNYFQGCSSVIRQELKEDFLNNFSTTLPHDWLIHLLAAKKKGMFFYNHPLFDYRIHEKNTIGMVGEIKPTLKQKWNLMNDLAIREQFAKERVESLSVVEQIDPDFMNQHPEYIKMKAFCEKHCQYLENKQFFHLLWQNFNPIYKQLKTRNARMYDLIFALNKANYN</sequence>